<protein>
    <submittedName>
        <fullName evidence="2">Uncharacterized protein</fullName>
    </submittedName>
</protein>
<dbReference type="EnsemblMetazoa" id="ACOM035564-RA">
    <property type="protein sequence ID" value="ACOM035564-PA.1"/>
    <property type="gene ID" value="ACOM035564"/>
</dbReference>
<organism evidence="2">
    <name type="scientific">Anopheles coluzzii</name>
    <name type="common">African malaria mosquito</name>
    <dbReference type="NCBI Taxonomy" id="1518534"/>
    <lineage>
        <taxon>Eukaryota</taxon>
        <taxon>Metazoa</taxon>
        <taxon>Ecdysozoa</taxon>
        <taxon>Arthropoda</taxon>
        <taxon>Hexapoda</taxon>
        <taxon>Insecta</taxon>
        <taxon>Pterygota</taxon>
        <taxon>Neoptera</taxon>
        <taxon>Endopterygota</taxon>
        <taxon>Diptera</taxon>
        <taxon>Nematocera</taxon>
        <taxon>Culicoidea</taxon>
        <taxon>Culicidae</taxon>
        <taxon>Anophelinae</taxon>
        <taxon>Anopheles</taxon>
    </lineage>
</organism>
<proteinExistence type="predicted"/>
<evidence type="ECO:0000256" key="1">
    <source>
        <dbReference type="SAM" id="SignalP"/>
    </source>
</evidence>
<keyword evidence="1" id="KW-0732">Signal</keyword>
<sequence>MAKSVLVFMATGFLLVPVLCYFAAQATPGRPYGGAGAPVYVGGGVRPVIARPGSRQEWSLERMEHSEPCLAINNVSVPEQKTAAAAKARLEDLI</sequence>
<name>A0A8W7PRE7_ANOCL</name>
<feature type="signal peptide" evidence="1">
    <location>
        <begin position="1"/>
        <end position="20"/>
    </location>
</feature>
<feature type="chain" id="PRO_5036483541" evidence="1">
    <location>
        <begin position="21"/>
        <end position="94"/>
    </location>
</feature>
<accession>A0A8W7PRE7</accession>
<dbReference type="AlphaFoldDB" id="A0A8W7PRE7"/>
<reference evidence="2" key="1">
    <citation type="submission" date="2022-08" db="UniProtKB">
        <authorList>
            <consortium name="EnsemblMetazoa"/>
        </authorList>
    </citation>
    <scope>IDENTIFICATION</scope>
</reference>
<evidence type="ECO:0000313" key="2">
    <source>
        <dbReference type="EnsemblMetazoa" id="ACOM035564-PA.1"/>
    </source>
</evidence>
<dbReference type="Proteomes" id="UP000075882">
    <property type="component" value="Unassembled WGS sequence"/>
</dbReference>